<dbReference type="CDD" id="cd19540">
    <property type="entry name" value="LCL_NRPS-like"/>
    <property type="match status" value="1"/>
</dbReference>
<feature type="domain" description="Carrier" evidence="6">
    <location>
        <begin position="2049"/>
        <end position="2124"/>
    </location>
</feature>
<dbReference type="InterPro" id="IPR009081">
    <property type="entry name" value="PP-bd_ACP"/>
</dbReference>
<evidence type="ECO:0000259" key="6">
    <source>
        <dbReference type="PROSITE" id="PS50075"/>
    </source>
</evidence>
<dbReference type="Gene3D" id="3.40.50.1820">
    <property type="entry name" value="alpha/beta hydrolase"/>
    <property type="match status" value="1"/>
</dbReference>
<dbReference type="GO" id="GO:0008610">
    <property type="term" value="P:lipid biosynthetic process"/>
    <property type="evidence" value="ECO:0007669"/>
    <property type="project" value="UniProtKB-ARBA"/>
</dbReference>
<proteinExistence type="inferred from homology"/>
<dbReference type="Gene3D" id="2.30.38.10">
    <property type="entry name" value="Luciferase, Domain 3"/>
    <property type="match status" value="2"/>
</dbReference>
<dbReference type="CDD" id="cd12117">
    <property type="entry name" value="A_NRPS_Srf_like"/>
    <property type="match status" value="1"/>
</dbReference>
<dbReference type="InterPro" id="IPR045851">
    <property type="entry name" value="AMP-bd_C_sf"/>
</dbReference>
<evidence type="ECO:0000256" key="3">
    <source>
        <dbReference type="ARBA" id="ARBA00022450"/>
    </source>
</evidence>
<reference evidence="7" key="1">
    <citation type="submission" date="2021-04" db="EMBL/GenBank/DDBJ databases">
        <title>Genome based classification of Actinospica acidithermotolerans sp. nov., an actinobacterium isolated from an Indonesian hot spring.</title>
        <authorList>
            <person name="Kusuma A.B."/>
            <person name="Putra K.E."/>
            <person name="Nafisah S."/>
            <person name="Loh J."/>
            <person name="Nouioui I."/>
            <person name="Goodfellow M."/>
        </authorList>
    </citation>
    <scope>NUCLEOTIDE SEQUENCE</scope>
    <source>
        <strain evidence="7">DSM 45618</strain>
    </source>
</reference>
<dbReference type="InterPro" id="IPR006162">
    <property type="entry name" value="Ppantetheine_attach_site"/>
</dbReference>
<evidence type="ECO:0000256" key="1">
    <source>
        <dbReference type="ARBA" id="ARBA00001957"/>
    </source>
</evidence>
<dbReference type="FunFam" id="3.30.559.30:FF:000001">
    <property type="entry name" value="Non-ribosomal peptide synthetase"/>
    <property type="match status" value="1"/>
</dbReference>
<dbReference type="InterPro" id="IPR000873">
    <property type="entry name" value="AMP-dep_synth/lig_dom"/>
</dbReference>
<dbReference type="Gene3D" id="3.40.50.980">
    <property type="match status" value="4"/>
</dbReference>
<dbReference type="FunFam" id="2.30.38.10:FF:000001">
    <property type="entry name" value="Non-ribosomal peptide synthetase PvdI"/>
    <property type="match status" value="2"/>
</dbReference>
<dbReference type="FunFam" id="3.30.300.30:FF:000010">
    <property type="entry name" value="Enterobactin synthetase component F"/>
    <property type="match status" value="2"/>
</dbReference>
<comment type="caution">
    <text evidence="7">The sequence shown here is derived from an EMBL/GenBank/DDBJ whole genome shotgun (WGS) entry which is preliminary data.</text>
</comment>
<dbReference type="Gene3D" id="3.30.559.30">
    <property type="entry name" value="Nonribosomal peptide synthetase, condensation domain"/>
    <property type="match status" value="3"/>
</dbReference>
<evidence type="ECO:0000256" key="2">
    <source>
        <dbReference type="ARBA" id="ARBA00006432"/>
    </source>
</evidence>
<dbReference type="EMBL" id="JAGSXH010000018">
    <property type="protein sequence ID" value="MBS2962967.1"/>
    <property type="molecule type" value="Genomic_DNA"/>
</dbReference>
<dbReference type="GO" id="GO:0043041">
    <property type="term" value="P:amino acid activation for nonribosomal peptide biosynthetic process"/>
    <property type="evidence" value="ECO:0007669"/>
    <property type="project" value="TreeGrafter"/>
</dbReference>
<evidence type="ECO:0000313" key="7">
    <source>
        <dbReference type="EMBL" id="MBS2962967.1"/>
    </source>
</evidence>
<feature type="domain" description="Carrier" evidence="6">
    <location>
        <begin position="997"/>
        <end position="1072"/>
    </location>
</feature>
<dbReference type="GO" id="GO:0072330">
    <property type="term" value="P:monocarboxylic acid biosynthetic process"/>
    <property type="evidence" value="ECO:0007669"/>
    <property type="project" value="UniProtKB-ARBA"/>
</dbReference>
<dbReference type="GO" id="GO:0031177">
    <property type="term" value="F:phosphopantetheine binding"/>
    <property type="evidence" value="ECO:0007669"/>
    <property type="project" value="InterPro"/>
</dbReference>
<dbReference type="CDD" id="cd19531">
    <property type="entry name" value="LCL_NRPS-like"/>
    <property type="match status" value="2"/>
</dbReference>
<evidence type="ECO:0000256" key="4">
    <source>
        <dbReference type="ARBA" id="ARBA00022553"/>
    </source>
</evidence>
<dbReference type="Proteomes" id="UP000677913">
    <property type="component" value="Unassembled WGS sequence"/>
</dbReference>
<dbReference type="Gene3D" id="1.10.1200.10">
    <property type="entry name" value="ACP-like"/>
    <property type="match status" value="1"/>
</dbReference>
<gene>
    <name evidence="7" type="ORF">KGA66_07925</name>
</gene>
<dbReference type="GO" id="GO:0044550">
    <property type="term" value="P:secondary metabolite biosynthetic process"/>
    <property type="evidence" value="ECO:0007669"/>
    <property type="project" value="UniProtKB-ARBA"/>
</dbReference>
<dbReference type="InterPro" id="IPR020806">
    <property type="entry name" value="PKS_PP-bd"/>
</dbReference>
<dbReference type="InterPro" id="IPR029058">
    <property type="entry name" value="AB_hydrolase_fold"/>
</dbReference>
<dbReference type="InterPro" id="IPR020845">
    <property type="entry name" value="AMP-binding_CS"/>
</dbReference>
<dbReference type="InterPro" id="IPR001242">
    <property type="entry name" value="Condensation_dom"/>
</dbReference>
<dbReference type="Pfam" id="PF00501">
    <property type="entry name" value="AMP-binding"/>
    <property type="match status" value="2"/>
</dbReference>
<dbReference type="GO" id="GO:0003824">
    <property type="term" value="F:catalytic activity"/>
    <property type="evidence" value="ECO:0007669"/>
    <property type="project" value="InterPro"/>
</dbReference>
<comment type="cofactor">
    <cofactor evidence="1">
        <name>pantetheine 4'-phosphate</name>
        <dbReference type="ChEBI" id="CHEBI:47942"/>
    </cofactor>
</comment>
<dbReference type="PROSITE" id="PS50075">
    <property type="entry name" value="CARRIER"/>
    <property type="match status" value="2"/>
</dbReference>
<dbReference type="InterPro" id="IPR023213">
    <property type="entry name" value="CAT-like_dom_sf"/>
</dbReference>
<protein>
    <submittedName>
        <fullName evidence="7">Amino acid adenylation domain-containing protein</fullName>
    </submittedName>
</protein>
<keyword evidence="4" id="KW-0597">Phosphoprotein</keyword>
<dbReference type="InterPro" id="IPR010071">
    <property type="entry name" value="AA_adenyl_dom"/>
</dbReference>
<dbReference type="InterPro" id="IPR036736">
    <property type="entry name" value="ACP-like_sf"/>
</dbReference>
<dbReference type="InterPro" id="IPR025110">
    <property type="entry name" value="AMP-bd_C"/>
</dbReference>
<dbReference type="FunFam" id="1.10.1200.10:FF:000005">
    <property type="entry name" value="Nonribosomal peptide synthetase 1"/>
    <property type="match status" value="1"/>
</dbReference>
<dbReference type="SUPFAM" id="SSF52777">
    <property type="entry name" value="CoA-dependent acyltransferases"/>
    <property type="match status" value="6"/>
</dbReference>
<dbReference type="SUPFAM" id="SSF56801">
    <property type="entry name" value="Acetyl-CoA synthetase-like"/>
    <property type="match status" value="2"/>
</dbReference>
<dbReference type="NCBIfam" id="NF003417">
    <property type="entry name" value="PRK04813.1"/>
    <property type="match status" value="2"/>
</dbReference>
<dbReference type="PROSITE" id="PS00012">
    <property type="entry name" value="PHOSPHOPANTETHEINE"/>
    <property type="match status" value="2"/>
</dbReference>
<dbReference type="Pfam" id="PF00550">
    <property type="entry name" value="PP-binding"/>
    <property type="match status" value="2"/>
</dbReference>
<dbReference type="FunFam" id="3.30.559.10:FF:000012">
    <property type="entry name" value="Non-ribosomal peptide synthetase"/>
    <property type="match status" value="2"/>
</dbReference>
<organism evidence="7 8">
    <name type="scientific">Actinocrinis puniceicyclus</name>
    <dbReference type="NCBI Taxonomy" id="977794"/>
    <lineage>
        <taxon>Bacteria</taxon>
        <taxon>Bacillati</taxon>
        <taxon>Actinomycetota</taxon>
        <taxon>Actinomycetes</taxon>
        <taxon>Catenulisporales</taxon>
        <taxon>Actinospicaceae</taxon>
        <taxon>Actinocrinis</taxon>
    </lineage>
</organism>
<sequence>MTSIDLAALTPAQKRALLARRLEQKKQQARTFPASFPQQRLWFLEQLTPGNAAYNIPGAMRVHGELDLELWRRCCQEIARRHESLRTTFDEIDGQPVQVIAAQGEPEFGVVDVEHLRGAQGEEAIRELAREEFTRPFDLRKGPLLRIKFLRLGPREHVLLLTMHHIVGDLWSTAVAFRELAGLYGAMRSGARPDLPTLPIQYADYAAWQHERLAGEALAADLAYWKDALDGAAPTLDLPTDHPRPAVLGTRGGTRPFRLSAQAADRLRALCRQEGVTPFMALLAAFQVMLRRYSGQDDLVVGVPVANRGRPEVEPLIGLFVNMLPLRTDLSGDPSFRDLLGRVRQVCLGAFAHQELPFERLVEQLRPPRDLSRAPIFQVCFIYQNIPVPRLDAAGLRLEPLEIDSGTARFDLTLEVFEQSEGLSGCFEFNSDLFDGASAEGMAEHLAVLVQNLTAEPDRPVAHVPMLGAAEEERLLRQWNDTACAWPEALPAHRRFAQQARRQPDAPAVQYEDQLLTYGELDRRANRLAHRLTRLGVTRDALVGICMERCPDMVVAMLAVLKAGGAYIPIDPGFPPERISFMLEDSRLRVLLTQREVLGRITAHGAEPVCVDAIRDELEAEPCDDPGVSVHPEDLAYVIYTSGSTGRPKGVQIPHRALSNFLLAMRQRPGIGPSDVLLAVTTFSFDICMLELLLPLAEGARVVLASRQVATDGKLLAEALAGGEVTMLQATPSTWRMLLDFGWSGGAGLRALAGGEALPRELADRLLDTGATLWNMYGPTETTIWSSACRVARGPVSIGEPIANTQLHVLDANGRLVPTGVPGELYIGGDGLARGYLGRPQLTAERFVTSSLAPGGVRLYRTGDLVRRRHDGSIEYLGRLDRQTKLRGHRIELGEIESVLARQAAVRDCAVIVREDVPGDQRLVAYVVTAGEEWDTGPQALPATLRKALGRKLPEYMVPSVFVFLGALPLTPNGKTDHKALPAPELDRDALAAAYVAPRDATEQTLCDLFARVLGVPVVGAQDDFFDLGGHSLLATRLIAQARTAFGVEMRVRTLFEEPTPAGLARRLRQADGARPALLPASRPSRLPLSFAQRRLWFLHRLEGPSATYNIPLAIRLSGRLDVEALREALADVVERHEALRTTFPETDGVPYQRILDPSDAGIELAVTAIGQDELARAVAEEARHAFDLSARVPLHGRLFALAPDDHVLVLVMHHIAADGWSLAPLARDLVAAYRARRSGRRPDWQPLRVQYADYTLWQEALLGDPQDPESLWSRQLAYWRAALDGMPERIALPVDRPHPAQASHRGETVTFRWDAGLHRRLADLARSSNASMFMLVHAALAALLHRLGAGDDIPIGAATAGRADEATEDLVGLFVNTLVLRVDTSGAPSFRTLLDQVRERSLDAYAQQDLPLDALVEALKPTRSLSHHPLFQVVLSWQNTPEATLALPDLHARVLPTATGTARMDLALAVTQLRDAAAGPAGIEGIAEYNTDVFTRATVSSIVDRLERVLRAAAEDPDIPIDRIDLLSAQERHWLVTGCNETARALPEASLPQLFEAQAGRTPERIAVVSGDDELSYAGLEAAANRLARRLQTLGVSAESAVAVLMQRSTDLLVAILAIAKAGGVYVPLDPRYPASRMELIVRETGATVLLTDHETPCPVDVPHVVAVDHREPPGDDGEGVTPAPIGPDDLAYVMYTSGSTGRPKGVAVTHRNVAGLALDRRWSEGDHKRVLMHSPAAFDASTYEIWVPLLSGGTVVPAPPGNLDAQALELVVRRHGVTAVFLTTALFNLIVEQRPTALSGLKEVWTGGEAVSPAAFSRALRECPGTAFTHVYGPTETTTFALCHRAALPVGSTVPIGRPMDNTRAYVLDGGLQPVPVSVPGELYIAGDGVARGYLDRPQLTEERFLPDPFGPAGSRMYRTGDIVRRGADGAVEFLGRADEQVKIRGFRIELGEIETALLTHPAVAQAAVAVREEQPGDKRLVGYLVPAGGEGPQPADLRAHLAEQLPQYMLPGVFVVMDELPLTANGKVDRRALPAPDYETSAGDGEPRTPSEQMLCEAFAHILGTGRVGIHDNFFELGGHSLLATRLISHIASVHGVKLPLHDLFEHPTVADLAVRVAGPGAFAASEAEPIPRAPRDAAIPLSFSQEWLCAHADADPQDTNNNVLTAVVLKGRLDAKALRESLDGIADRHEALRARVVRTGGGWEQRVEATGSWPLRTVDLSHLGEAERAAQLRTLIAEDERRPFRIDREPLVRATLVVLAPDESVLALVMHHLVTDNWSYGVLVAELGEFYESRAVGREPQLPPLTVHYPDYAAWQRRRIAQGALDEQMDYWRRRLEALPPRPVLRAPAHQSTDTVTGFTQGFAVDEETTKALAKIAQEGGATLFMVLTAAYHVLLSAYGGGSQIATTFPAAGRDHPGTAPLIGFFVNHLIARSDLAGNPSFRELVAHMREETLGAYAHQAAPLWSLASVAEGGGGPMRIQFNLLNATVPQLELHGLRVSSLQDTGGDDYVFSEVVINMRPAAVDLSLIMREHEGRLRGIWLYSPERLDPRALAAMLRHWPALVRMVAARPDRGVLDLAGDLIEGL</sequence>
<evidence type="ECO:0000256" key="5">
    <source>
        <dbReference type="SAM" id="MobiDB-lite"/>
    </source>
</evidence>
<dbReference type="Pfam" id="PF13193">
    <property type="entry name" value="AMP-binding_C"/>
    <property type="match status" value="2"/>
</dbReference>
<feature type="region of interest" description="Disordered" evidence="5">
    <location>
        <begin position="2034"/>
        <end position="2053"/>
    </location>
</feature>
<dbReference type="PANTHER" id="PTHR45527">
    <property type="entry name" value="NONRIBOSOMAL PEPTIDE SYNTHETASE"/>
    <property type="match status" value="1"/>
</dbReference>
<dbReference type="Gene3D" id="3.30.559.10">
    <property type="entry name" value="Chloramphenicol acetyltransferase-like domain"/>
    <property type="match status" value="3"/>
</dbReference>
<dbReference type="SMART" id="SM00823">
    <property type="entry name" value="PKS_PP"/>
    <property type="match status" value="2"/>
</dbReference>
<evidence type="ECO:0000313" key="8">
    <source>
        <dbReference type="Proteomes" id="UP000677913"/>
    </source>
</evidence>
<dbReference type="RefSeq" id="WP_211466212.1">
    <property type="nucleotide sequence ID" value="NZ_JAGSXH010000018.1"/>
</dbReference>
<keyword evidence="3" id="KW-0596">Phosphopantetheine</keyword>
<accession>A0A8J7WMN7</accession>
<name>A0A8J7WMN7_9ACTN</name>
<dbReference type="CDD" id="cd12116">
    <property type="entry name" value="A_NRPS_Ta1_like"/>
    <property type="match status" value="1"/>
</dbReference>
<comment type="similarity">
    <text evidence="2">Belongs to the ATP-dependent AMP-binding enzyme family.</text>
</comment>
<dbReference type="NCBIfam" id="TIGR01733">
    <property type="entry name" value="AA-adenyl-dom"/>
    <property type="match status" value="2"/>
</dbReference>
<dbReference type="PROSITE" id="PS00455">
    <property type="entry name" value="AMP_BINDING"/>
    <property type="match status" value="2"/>
</dbReference>
<dbReference type="GO" id="GO:0005829">
    <property type="term" value="C:cytosol"/>
    <property type="evidence" value="ECO:0007669"/>
    <property type="project" value="TreeGrafter"/>
</dbReference>
<dbReference type="PANTHER" id="PTHR45527:SF1">
    <property type="entry name" value="FATTY ACID SYNTHASE"/>
    <property type="match status" value="1"/>
</dbReference>
<keyword evidence="8" id="KW-1185">Reference proteome</keyword>
<dbReference type="FunFam" id="1.10.1200.10:FF:000016">
    <property type="entry name" value="Non-ribosomal peptide synthase"/>
    <property type="match status" value="1"/>
</dbReference>
<dbReference type="SUPFAM" id="SSF47336">
    <property type="entry name" value="ACP-like"/>
    <property type="match status" value="2"/>
</dbReference>
<dbReference type="FunFam" id="3.40.50.12780:FF:000012">
    <property type="entry name" value="Non-ribosomal peptide synthetase"/>
    <property type="match status" value="2"/>
</dbReference>
<dbReference type="Pfam" id="PF00668">
    <property type="entry name" value="Condensation"/>
    <property type="match status" value="3"/>
</dbReference>
<dbReference type="FunFam" id="3.40.50.980:FF:000001">
    <property type="entry name" value="Non-ribosomal peptide synthetase"/>
    <property type="match status" value="2"/>
</dbReference>
<dbReference type="Gene3D" id="3.30.300.30">
    <property type="match status" value="2"/>
</dbReference>